<dbReference type="OrthoDB" id="5430662at2"/>
<gene>
    <name evidence="5" type="ORF">ENI35_06925</name>
    <name evidence="4" type="ORF">ENJ03_02855</name>
    <name evidence="3" type="ORF">HS1_001087</name>
</gene>
<dbReference type="EMBL" id="DRKW01000163">
    <property type="protein sequence ID" value="HEB74142.1"/>
    <property type="molecule type" value="Genomic_DNA"/>
</dbReference>
<keyword evidence="6" id="KW-1185">Reference proteome</keyword>
<evidence type="ECO:0000313" key="6">
    <source>
        <dbReference type="Proteomes" id="UP000070560"/>
    </source>
</evidence>
<dbReference type="PANTHER" id="PTHR35134:SF2">
    <property type="entry name" value="NUCLEOTIDASE YQFW-RELATED"/>
    <property type="match status" value="1"/>
</dbReference>
<reference evidence="3 6" key="1">
    <citation type="submission" date="2015-10" db="EMBL/GenBank/DDBJ databases">
        <title>Candidatus Desulfofervidus auxilii, a hydrogenotrophic sulfate-reducing bacterium involved in the thermophilic anaerobic oxidation of methane.</title>
        <authorList>
            <person name="Krukenberg V."/>
            <person name="Richter M."/>
            <person name="Wegener G."/>
        </authorList>
    </citation>
    <scope>NUCLEOTIDE SEQUENCE [LARGE SCALE GENOMIC DNA]</scope>
    <source>
        <strain evidence="3 6">HS1</strain>
    </source>
</reference>
<evidence type="ECO:0000313" key="3">
    <source>
        <dbReference type="EMBL" id="AMM40891.1"/>
    </source>
</evidence>
<name>A0A7C1W2K0_DESA2</name>
<evidence type="ECO:0000313" key="4">
    <source>
        <dbReference type="EMBL" id="HEB74142.1"/>
    </source>
</evidence>
<comment type="similarity">
    <text evidence="1">Belongs to the 5'(3')-deoxyribonucleotidase family.</text>
</comment>
<dbReference type="RefSeq" id="WP_066062052.1">
    <property type="nucleotide sequence ID" value="NZ_CP013015.1"/>
</dbReference>
<evidence type="ECO:0000256" key="2">
    <source>
        <dbReference type="PIRSR" id="PIRSR610708-1"/>
    </source>
</evidence>
<dbReference type="InterPro" id="IPR036412">
    <property type="entry name" value="HAD-like_sf"/>
</dbReference>
<dbReference type="PANTHER" id="PTHR35134">
    <property type="entry name" value="NUCLEOTIDASE YQFW-RELATED"/>
    <property type="match status" value="1"/>
</dbReference>
<dbReference type="Gene3D" id="3.40.50.1000">
    <property type="entry name" value="HAD superfamily/HAD-like"/>
    <property type="match status" value="1"/>
</dbReference>
<feature type="active site" description="Nucleophile" evidence="2">
    <location>
        <position position="8"/>
    </location>
</feature>
<dbReference type="AlphaFoldDB" id="A0A7C1W2K0"/>
<dbReference type="Proteomes" id="UP000070560">
    <property type="component" value="Chromosome"/>
</dbReference>
<dbReference type="InterPro" id="IPR023214">
    <property type="entry name" value="HAD_sf"/>
</dbReference>
<feature type="active site" description="Proton donor" evidence="2">
    <location>
        <position position="10"/>
    </location>
</feature>
<dbReference type="Proteomes" id="UP000885738">
    <property type="component" value="Unassembled WGS sequence"/>
</dbReference>
<dbReference type="GO" id="GO:0009264">
    <property type="term" value="P:deoxyribonucleotide catabolic process"/>
    <property type="evidence" value="ECO:0007669"/>
    <property type="project" value="InterPro"/>
</dbReference>
<accession>A0A7C1W2K0</accession>
<protein>
    <submittedName>
        <fullName evidence="3">2-dehydropantoate 2-reductase</fullName>
    </submittedName>
</protein>
<dbReference type="Proteomes" id="UP000886268">
    <property type="component" value="Unassembled WGS sequence"/>
</dbReference>
<reference evidence="5" key="2">
    <citation type="journal article" date="2020" name="mSystems">
        <title>Genome- and Community-Level Interaction Insights into Carbon Utilization and Element Cycling Functions of Hydrothermarchaeota in Hydrothermal Sediment.</title>
        <authorList>
            <person name="Zhou Z."/>
            <person name="Liu Y."/>
            <person name="Xu W."/>
            <person name="Pan J."/>
            <person name="Luo Z.H."/>
            <person name="Li M."/>
        </authorList>
    </citation>
    <scope>NUCLEOTIDE SEQUENCE [LARGE SCALE GENOMIC DNA]</scope>
    <source>
        <strain evidence="5">HyVt-389</strain>
        <strain evidence="4">HyVt-45</strain>
    </source>
</reference>
<proteinExistence type="inferred from homology"/>
<organism evidence="5">
    <name type="scientific">Desulfofervidus auxilii</name>
    <dbReference type="NCBI Taxonomy" id="1621989"/>
    <lineage>
        <taxon>Bacteria</taxon>
        <taxon>Pseudomonadati</taxon>
        <taxon>Thermodesulfobacteriota</taxon>
        <taxon>Candidatus Desulfofervidia</taxon>
        <taxon>Candidatus Desulfofervidales</taxon>
        <taxon>Candidatus Desulfofervidaceae</taxon>
        <taxon>Candidatus Desulfofervidus</taxon>
    </lineage>
</organism>
<dbReference type="InterPro" id="IPR052419">
    <property type="entry name" value="5_3-deoxyribonucleotidase-like"/>
</dbReference>
<dbReference type="GO" id="GO:0008253">
    <property type="term" value="F:5'-nucleotidase activity"/>
    <property type="evidence" value="ECO:0007669"/>
    <property type="project" value="InterPro"/>
</dbReference>
<dbReference type="EMBL" id="CP013015">
    <property type="protein sequence ID" value="AMM40891.1"/>
    <property type="molecule type" value="Genomic_DNA"/>
</dbReference>
<dbReference type="InterPro" id="IPR010708">
    <property type="entry name" value="5'(3')-deoxyribonucleotidase"/>
</dbReference>
<sequence>MKKIGLFDIDGVIADTGKAMIDIVQNDLNKKWVSVEDIVEYDVTKLSWLNNHEIEHLLTKFCQPEFYYYIPPMPYAAEVTDILRQKGWEIILVTARPPFLYDITLYWLKKYSIHFNSLISSRPEEKINYCVNNDKCFLVEDRGDLLLQIEEKMPQMKLFIYDQPWNRRINIGKRIKTLKEIVEVLGI</sequence>
<dbReference type="KEGG" id="daw:HS1_001087"/>
<dbReference type="SUPFAM" id="SSF56784">
    <property type="entry name" value="HAD-like"/>
    <property type="match status" value="1"/>
</dbReference>
<evidence type="ECO:0000256" key="1">
    <source>
        <dbReference type="ARBA" id="ARBA00009589"/>
    </source>
</evidence>
<dbReference type="EMBL" id="DRIH01000251">
    <property type="protein sequence ID" value="HEC68518.1"/>
    <property type="molecule type" value="Genomic_DNA"/>
</dbReference>
<dbReference type="Pfam" id="PF06941">
    <property type="entry name" value="NT5C"/>
    <property type="match status" value="1"/>
</dbReference>
<evidence type="ECO:0000313" key="5">
    <source>
        <dbReference type="EMBL" id="HEC68518.1"/>
    </source>
</evidence>